<sequence>MDREGRPLWSEKSRNLQGNVVKAWLKALPAGNFFSVPIPKSPHCHDGPIVHWHQSVSLPIISSCSKHVHPSSPFFSTITLMLPIANFHVHDSDLCETSVEFFALRSPALSFKGFTRDDKADIGLDDDSRLHTFTPVQLRVDKLTRGRASRRRKADANSVERRQASNGACSPQSRPDPPASMVASVRSELDVTRNELAKSQAEAFRLTDRCKVLERALKDITDTLRAREKEVDDLKKRKRADEERKREAVGGSSSSSSSNKDVHGHEKDLDEKRYLRSRSPFPSRRHKSTPPAPRTVVGAVLLSKDQEIFLTKTDSWSGAQVLEAVHDLNSEILQLAAAAADLTGTEKRTNYPGPKIVQAAKETASRLGGTFARLLATRDHTQDPMLIQFALQASVATCAARMLSAFCIGLSLMPNELFAQLYLHMHSIEPQATSSRWRALTLSHIRAMNPRLEELAVSEFVDNIIRSYADIFTLCGCTNTEVDLTSVDALQTRFGSQIWRIAQSACDLARVTKEGIMSTNFEVILVEQGRIFDAVAMTNAFAGFGASKGAVLCTTELGLRCSTRRNARAVAHRLGGAETIERTTLLQPKVILEAVAQIFEPARVDYRLAWLLIAVDKSLPMLYLCNMARAAMGVQVWNPRRTSSEFGSATSFYGHFVPVVFHRMPDCDQCSPQERRTCHDPPANGLPVPCAASLMGYLAPTLGHQRTKGDQELPMVDVLSWLGRVMLDVISEAGFSYHFDMLTDTTNELAFVFAIIFSTIHKFRVMTILQVSIVPTHSVLLSHFPASVIAPVQPDIAERARDEA</sequence>
<proteinExistence type="predicted"/>
<name>A0A4S4LTD7_9AGAM</name>
<dbReference type="AlphaFoldDB" id="A0A4S4LTD7"/>
<feature type="compositionally biased region" description="Basic and acidic residues" evidence="1">
    <location>
        <begin position="154"/>
        <end position="163"/>
    </location>
</feature>
<reference evidence="2 3" key="1">
    <citation type="submission" date="2019-02" db="EMBL/GenBank/DDBJ databases">
        <title>Genome sequencing of the rare red list fungi Bondarzewia mesenterica.</title>
        <authorList>
            <person name="Buettner E."/>
            <person name="Kellner H."/>
        </authorList>
    </citation>
    <scope>NUCLEOTIDE SEQUENCE [LARGE SCALE GENOMIC DNA]</scope>
    <source>
        <strain evidence="2 3">DSM 108281</strain>
    </source>
</reference>
<comment type="caution">
    <text evidence="2">The sequence shown here is derived from an EMBL/GenBank/DDBJ whole genome shotgun (WGS) entry which is preliminary data.</text>
</comment>
<feature type="region of interest" description="Disordered" evidence="1">
    <location>
        <begin position="229"/>
        <end position="294"/>
    </location>
</feature>
<protein>
    <submittedName>
        <fullName evidence="2">Uncharacterized protein</fullName>
    </submittedName>
</protein>
<dbReference type="EMBL" id="SGPL01000196">
    <property type="protein sequence ID" value="THH15692.1"/>
    <property type="molecule type" value="Genomic_DNA"/>
</dbReference>
<dbReference type="Proteomes" id="UP000310158">
    <property type="component" value="Unassembled WGS sequence"/>
</dbReference>
<keyword evidence="3" id="KW-1185">Reference proteome</keyword>
<accession>A0A4S4LTD7</accession>
<organism evidence="2 3">
    <name type="scientific">Bondarzewia mesenterica</name>
    <dbReference type="NCBI Taxonomy" id="1095465"/>
    <lineage>
        <taxon>Eukaryota</taxon>
        <taxon>Fungi</taxon>
        <taxon>Dikarya</taxon>
        <taxon>Basidiomycota</taxon>
        <taxon>Agaricomycotina</taxon>
        <taxon>Agaricomycetes</taxon>
        <taxon>Russulales</taxon>
        <taxon>Bondarzewiaceae</taxon>
        <taxon>Bondarzewia</taxon>
    </lineage>
</organism>
<feature type="compositionally biased region" description="Polar residues" evidence="1">
    <location>
        <begin position="164"/>
        <end position="173"/>
    </location>
</feature>
<feature type="region of interest" description="Disordered" evidence="1">
    <location>
        <begin position="145"/>
        <end position="183"/>
    </location>
</feature>
<evidence type="ECO:0000256" key="1">
    <source>
        <dbReference type="SAM" id="MobiDB-lite"/>
    </source>
</evidence>
<feature type="compositionally biased region" description="Basic and acidic residues" evidence="1">
    <location>
        <begin position="229"/>
        <end position="248"/>
    </location>
</feature>
<dbReference type="OrthoDB" id="3173171at2759"/>
<evidence type="ECO:0000313" key="3">
    <source>
        <dbReference type="Proteomes" id="UP000310158"/>
    </source>
</evidence>
<gene>
    <name evidence="2" type="ORF">EW146_g4824</name>
</gene>
<evidence type="ECO:0000313" key="2">
    <source>
        <dbReference type="EMBL" id="THH15692.1"/>
    </source>
</evidence>
<feature type="compositionally biased region" description="Basic and acidic residues" evidence="1">
    <location>
        <begin position="260"/>
        <end position="274"/>
    </location>
</feature>